<feature type="domain" description="C2H2-type" evidence="7">
    <location>
        <begin position="274"/>
        <end position="303"/>
    </location>
</feature>
<feature type="region of interest" description="Disordered" evidence="6">
    <location>
        <begin position="474"/>
        <end position="504"/>
    </location>
</feature>
<feature type="compositionally biased region" description="Low complexity" evidence="6">
    <location>
        <begin position="161"/>
        <end position="171"/>
    </location>
</feature>
<feature type="compositionally biased region" description="Basic and acidic residues" evidence="6">
    <location>
        <begin position="1"/>
        <end position="10"/>
    </location>
</feature>
<feature type="compositionally biased region" description="Basic and acidic residues" evidence="6">
    <location>
        <begin position="174"/>
        <end position="183"/>
    </location>
</feature>
<dbReference type="GO" id="GO:0031519">
    <property type="term" value="C:PcG protein complex"/>
    <property type="evidence" value="ECO:0007669"/>
    <property type="project" value="TreeGrafter"/>
</dbReference>
<dbReference type="GO" id="GO:0000785">
    <property type="term" value="C:chromatin"/>
    <property type="evidence" value="ECO:0007669"/>
    <property type="project" value="TreeGrafter"/>
</dbReference>
<dbReference type="Proteomes" id="UP000053201">
    <property type="component" value="Unassembled WGS sequence"/>
</dbReference>
<dbReference type="InterPro" id="IPR036236">
    <property type="entry name" value="Znf_C2H2_sf"/>
</dbReference>
<organism evidence="8 9">
    <name type="scientific">Spizellomyces punctatus (strain DAOM BR117)</name>
    <dbReference type="NCBI Taxonomy" id="645134"/>
    <lineage>
        <taxon>Eukaryota</taxon>
        <taxon>Fungi</taxon>
        <taxon>Fungi incertae sedis</taxon>
        <taxon>Chytridiomycota</taxon>
        <taxon>Chytridiomycota incertae sedis</taxon>
        <taxon>Chytridiomycetes</taxon>
        <taxon>Spizellomycetales</taxon>
        <taxon>Spizellomycetaceae</taxon>
        <taxon>Spizellomyces</taxon>
    </lineage>
</organism>
<evidence type="ECO:0000256" key="2">
    <source>
        <dbReference type="ARBA" id="ARBA00022737"/>
    </source>
</evidence>
<dbReference type="OrthoDB" id="6365676at2759"/>
<keyword evidence="2" id="KW-0677">Repeat</keyword>
<keyword evidence="9" id="KW-1185">Reference proteome</keyword>
<dbReference type="Pfam" id="PF00096">
    <property type="entry name" value="zf-C2H2"/>
    <property type="match status" value="1"/>
</dbReference>
<feature type="compositionally biased region" description="Low complexity" evidence="6">
    <location>
        <begin position="47"/>
        <end position="65"/>
    </location>
</feature>
<accession>A0A0L0H793</accession>
<evidence type="ECO:0000259" key="7">
    <source>
        <dbReference type="PROSITE" id="PS50157"/>
    </source>
</evidence>
<reference evidence="8 9" key="1">
    <citation type="submission" date="2009-08" db="EMBL/GenBank/DDBJ databases">
        <title>The Genome Sequence of Spizellomyces punctatus strain DAOM BR117.</title>
        <authorList>
            <consortium name="The Broad Institute Genome Sequencing Platform"/>
            <person name="Russ C."/>
            <person name="Cuomo C."/>
            <person name="Shea T."/>
            <person name="Young S.K."/>
            <person name="Zeng Q."/>
            <person name="Koehrsen M."/>
            <person name="Haas B."/>
            <person name="Borodovsky M."/>
            <person name="Guigo R."/>
            <person name="Alvarado L."/>
            <person name="Berlin A."/>
            <person name="Bochicchio J."/>
            <person name="Borenstein D."/>
            <person name="Chapman S."/>
            <person name="Chen Z."/>
            <person name="Engels R."/>
            <person name="Freedman E."/>
            <person name="Gellesch M."/>
            <person name="Goldberg J."/>
            <person name="Griggs A."/>
            <person name="Gujja S."/>
            <person name="Heiman D."/>
            <person name="Hepburn T."/>
            <person name="Howarth C."/>
            <person name="Jen D."/>
            <person name="Larson L."/>
            <person name="Lewis B."/>
            <person name="Mehta T."/>
            <person name="Park D."/>
            <person name="Pearson M."/>
            <person name="Roberts A."/>
            <person name="Saif S."/>
            <person name="Shenoy N."/>
            <person name="Sisk P."/>
            <person name="Stolte C."/>
            <person name="Sykes S."/>
            <person name="Thomson T."/>
            <person name="Walk T."/>
            <person name="White J."/>
            <person name="Yandava C."/>
            <person name="Burger G."/>
            <person name="Gray M.W."/>
            <person name="Holland P.W.H."/>
            <person name="King N."/>
            <person name="Lang F.B.F."/>
            <person name="Roger A.J."/>
            <person name="Ruiz-Trillo I."/>
            <person name="Lander E."/>
            <person name="Nusbaum C."/>
        </authorList>
    </citation>
    <scope>NUCLEOTIDE SEQUENCE [LARGE SCALE GENOMIC DNA]</scope>
    <source>
        <strain evidence="8 9">DAOM BR117</strain>
    </source>
</reference>
<dbReference type="STRING" id="645134.A0A0L0H793"/>
<dbReference type="PANTHER" id="PTHR14003">
    <property type="entry name" value="TRANSCRIPTIONAL REPRESSOR PROTEIN YY"/>
    <property type="match status" value="1"/>
</dbReference>
<feature type="compositionally biased region" description="Low complexity" evidence="6">
    <location>
        <begin position="141"/>
        <end position="153"/>
    </location>
</feature>
<protein>
    <recommendedName>
        <fullName evidence="7">C2H2-type domain-containing protein</fullName>
    </recommendedName>
</protein>
<feature type="compositionally biased region" description="Pro residues" evidence="6">
    <location>
        <begin position="476"/>
        <end position="486"/>
    </location>
</feature>
<keyword evidence="1" id="KW-0479">Metal-binding</keyword>
<feature type="compositionally biased region" description="Polar residues" evidence="6">
    <location>
        <begin position="184"/>
        <end position="197"/>
    </location>
</feature>
<dbReference type="OMA" id="KTHRDIH"/>
<dbReference type="SUPFAM" id="SSF57667">
    <property type="entry name" value="beta-beta-alpha zinc fingers"/>
    <property type="match status" value="1"/>
</dbReference>
<dbReference type="PANTHER" id="PTHR14003:SF19">
    <property type="entry name" value="YY2 TRANSCRIPTION FACTOR"/>
    <property type="match status" value="1"/>
</dbReference>
<dbReference type="GeneID" id="27691151"/>
<dbReference type="FunFam" id="3.30.160.60:FF:000072">
    <property type="entry name" value="zinc finger protein 143 isoform X1"/>
    <property type="match status" value="1"/>
</dbReference>
<name>A0A0L0H793_SPIPD</name>
<dbReference type="GO" id="GO:0005667">
    <property type="term" value="C:transcription regulator complex"/>
    <property type="evidence" value="ECO:0007669"/>
    <property type="project" value="TreeGrafter"/>
</dbReference>
<dbReference type="VEuPathDB" id="FungiDB:SPPG_07968"/>
<dbReference type="PROSITE" id="PS00028">
    <property type="entry name" value="ZINC_FINGER_C2H2_1"/>
    <property type="match status" value="2"/>
</dbReference>
<proteinExistence type="predicted"/>
<evidence type="ECO:0000313" key="8">
    <source>
        <dbReference type="EMBL" id="KNC96761.1"/>
    </source>
</evidence>
<feature type="region of interest" description="Disordered" evidence="6">
    <location>
        <begin position="558"/>
        <end position="581"/>
    </location>
</feature>
<evidence type="ECO:0000256" key="6">
    <source>
        <dbReference type="SAM" id="MobiDB-lite"/>
    </source>
</evidence>
<dbReference type="InParanoid" id="A0A0L0H793"/>
<dbReference type="RefSeq" id="XP_016604801.1">
    <property type="nucleotide sequence ID" value="XM_016756120.1"/>
</dbReference>
<dbReference type="GO" id="GO:0000981">
    <property type="term" value="F:DNA-binding transcription factor activity, RNA polymerase II-specific"/>
    <property type="evidence" value="ECO:0007669"/>
    <property type="project" value="UniProtKB-ARBA"/>
</dbReference>
<evidence type="ECO:0000313" key="9">
    <source>
        <dbReference type="Proteomes" id="UP000053201"/>
    </source>
</evidence>
<feature type="compositionally biased region" description="Pro residues" evidence="6">
    <location>
        <begin position="93"/>
        <end position="102"/>
    </location>
</feature>
<dbReference type="GO" id="GO:0000978">
    <property type="term" value="F:RNA polymerase II cis-regulatory region sequence-specific DNA binding"/>
    <property type="evidence" value="ECO:0007669"/>
    <property type="project" value="TreeGrafter"/>
</dbReference>
<evidence type="ECO:0000256" key="3">
    <source>
        <dbReference type="ARBA" id="ARBA00022771"/>
    </source>
</evidence>
<feature type="region of interest" description="Disordered" evidence="6">
    <location>
        <begin position="341"/>
        <end position="417"/>
    </location>
</feature>
<evidence type="ECO:0000256" key="5">
    <source>
        <dbReference type="PROSITE-ProRule" id="PRU00042"/>
    </source>
</evidence>
<dbReference type="SMART" id="SM00355">
    <property type="entry name" value="ZnF_C2H2"/>
    <property type="match status" value="2"/>
</dbReference>
<keyword evidence="4" id="KW-0862">Zinc</keyword>
<dbReference type="AlphaFoldDB" id="A0A0L0H793"/>
<evidence type="ECO:0000256" key="1">
    <source>
        <dbReference type="ARBA" id="ARBA00022723"/>
    </source>
</evidence>
<dbReference type="GO" id="GO:0008270">
    <property type="term" value="F:zinc ion binding"/>
    <property type="evidence" value="ECO:0007669"/>
    <property type="project" value="UniProtKB-KW"/>
</dbReference>
<dbReference type="eggNOG" id="KOG1721">
    <property type="taxonomic scope" value="Eukaryota"/>
</dbReference>
<feature type="domain" description="C2H2-type" evidence="7">
    <location>
        <begin position="244"/>
        <end position="273"/>
    </location>
</feature>
<feature type="compositionally biased region" description="Low complexity" evidence="6">
    <location>
        <begin position="487"/>
        <end position="503"/>
    </location>
</feature>
<feature type="region of interest" description="Disordered" evidence="6">
    <location>
        <begin position="1"/>
        <end position="239"/>
    </location>
</feature>
<gene>
    <name evidence="8" type="ORF">SPPG_07968</name>
</gene>
<feature type="compositionally biased region" description="Polar residues" evidence="6">
    <location>
        <begin position="362"/>
        <end position="374"/>
    </location>
</feature>
<dbReference type="Gene3D" id="3.30.160.60">
    <property type="entry name" value="Classic Zinc Finger"/>
    <property type="match status" value="2"/>
</dbReference>
<dbReference type="PROSITE" id="PS50157">
    <property type="entry name" value="ZINC_FINGER_C2H2_2"/>
    <property type="match status" value="2"/>
</dbReference>
<dbReference type="InterPro" id="IPR013087">
    <property type="entry name" value="Znf_C2H2_type"/>
</dbReference>
<dbReference type="EMBL" id="KQ257467">
    <property type="protein sequence ID" value="KNC96761.1"/>
    <property type="molecule type" value="Genomic_DNA"/>
</dbReference>
<keyword evidence="3 5" id="KW-0863">Zinc-finger</keyword>
<sequence length="581" mass="64884">MSAPSSREETGNMPPISAFIDDNRRKPQPDPSYILPPPTDYGAHAYSQQQQQQQQQPQQQQSSQPTYPPQPPRAFYPHAQAQHYVQADLQAWQPPPPYPPAHGPAQPSSYSTLNSEDMLHYPPTLSESRHSGMSHHHHHPQQAQQAQQQATPQQQPPPPHQQQQQQQQQHTHPAHPDYAHDRPSTGTASSHSRSTSAPPGGLVIGSGPHQQASVRPSGPAHGQSSSTGGRGGRGGKADKGTRKFVCQVENCGRSFNTSGHLARHVKIHSGEKPYNCPIPGCASRFSRHDNMLQHYRAHMRKLQWAAPPPGVIPPVPMSPGRRPPGPSTPYVSEPYMMRTQAFAQQQQQQQPPQAQPQPQQQTPYTDLSVPSETLSVEPYPRGTDLLGRRMSMPSIPQRPITPYARAAESNPQDYSPRQDARYVDQQYMDRMYTGSEYVRGRSLSLTHLNRYSPYFTPQPPEGVWAYHYDTSMRYPPVQPPQQPPQQPQQTLSQQPQQQQQMQQRYTPYNYDARRKSPTLPLLRSLAQFEEKDASTPGATTGEAPVLTAGFAYYPTAPAYSGGMVGEKKDKEEDKKEVCECG</sequence>
<feature type="compositionally biased region" description="Basic and acidic residues" evidence="6">
    <location>
        <begin position="565"/>
        <end position="581"/>
    </location>
</feature>
<evidence type="ECO:0000256" key="4">
    <source>
        <dbReference type="ARBA" id="ARBA00022833"/>
    </source>
</evidence>
<feature type="compositionally biased region" description="Low complexity" evidence="6">
    <location>
        <begin position="341"/>
        <end position="361"/>
    </location>
</feature>